<sequence length="69" mass="7796">MNPPISKEVFEVKVYGVLGHSGSLNMSIPRPLLNESSILEIERRRYTVASVIKKDQQPHAINVLPIEKK</sequence>
<accession>E0XY30</accession>
<dbReference type="EMBL" id="GU474917">
    <property type="protein sequence ID" value="ADI19321.1"/>
    <property type="molecule type" value="Genomic_DNA"/>
</dbReference>
<reference evidence="1" key="1">
    <citation type="journal article" date="2011" name="Environ. Microbiol.">
        <title>Time-series analyses of Monterey Bay coastal microbial picoplankton using a 'genome proxy' microarray.</title>
        <authorList>
            <person name="Rich V.I."/>
            <person name="Pham V.D."/>
            <person name="Eppley J."/>
            <person name="Shi Y."/>
            <person name="DeLong E.F."/>
        </authorList>
    </citation>
    <scope>NUCLEOTIDE SEQUENCE</scope>
</reference>
<name>E0XY30_9DELT</name>
<organism evidence="1">
    <name type="scientific">uncultured delta proteobacterium HF0500_03A04</name>
    <dbReference type="NCBI Taxonomy" id="710834"/>
    <lineage>
        <taxon>Bacteria</taxon>
        <taxon>Deltaproteobacteria</taxon>
        <taxon>environmental samples</taxon>
    </lineage>
</organism>
<dbReference type="AlphaFoldDB" id="E0XY30"/>
<evidence type="ECO:0000313" key="1">
    <source>
        <dbReference type="EMBL" id="ADI19321.1"/>
    </source>
</evidence>
<protein>
    <submittedName>
        <fullName evidence="1">Uncharacterized protein</fullName>
    </submittedName>
</protein>
<proteinExistence type="predicted"/>